<name>A0A6H1ZGD2_9ZZZZ</name>
<organism evidence="1">
    <name type="scientific">viral metagenome</name>
    <dbReference type="NCBI Taxonomy" id="1070528"/>
    <lineage>
        <taxon>unclassified sequences</taxon>
        <taxon>metagenomes</taxon>
        <taxon>organismal metagenomes</taxon>
    </lineage>
</organism>
<gene>
    <name evidence="1" type="ORF">TM448A00583_0012</name>
    <name evidence="2" type="ORF">TM448B01995_0003</name>
</gene>
<dbReference type="EMBL" id="MT144862">
    <property type="protein sequence ID" value="QJI00581.1"/>
    <property type="molecule type" value="Genomic_DNA"/>
</dbReference>
<proteinExistence type="predicted"/>
<dbReference type="AlphaFoldDB" id="A0A6H1ZGD2"/>
<accession>A0A6H1ZGD2</accession>
<reference evidence="1" key="1">
    <citation type="submission" date="2020-03" db="EMBL/GenBank/DDBJ databases">
        <title>The deep terrestrial virosphere.</title>
        <authorList>
            <person name="Holmfeldt K."/>
            <person name="Nilsson E."/>
            <person name="Simone D."/>
            <person name="Lopez-Fernandez M."/>
            <person name="Wu X."/>
            <person name="de Brujin I."/>
            <person name="Lundin D."/>
            <person name="Andersson A."/>
            <person name="Bertilsson S."/>
            <person name="Dopson M."/>
        </authorList>
    </citation>
    <scope>NUCLEOTIDE SEQUENCE</scope>
    <source>
        <strain evidence="1">TM448A00583</strain>
        <strain evidence="2">TM448B01995</strain>
    </source>
</reference>
<evidence type="ECO:0000313" key="1">
    <source>
        <dbReference type="EMBL" id="QJA46973.1"/>
    </source>
</evidence>
<dbReference type="EMBL" id="MT144027">
    <property type="protein sequence ID" value="QJA46973.1"/>
    <property type="molecule type" value="Genomic_DNA"/>
</dbReference>
<protein>
    <submittedName>
        <fullName evidence="1">Uncharacterized protein</fullName>
    </submittedName>
</protein>
<sequence>MSLKRRIGEFLYKVADSLAPKDVIEPTIQYLICKILDRPIRWIDWKSLGKEDKLAWGREAKSVLENRAFKSLCGYKKQDGTKINGELVKVIMESGFRHSGDYQSLRDARMIICGIERIWEELESMLYEEEEETNENLNAVI</sequence>
<evidence type="ECO:0000313" key="2">
    <source>
        <dbReference type="EMBL" id="QJI00581.1"/>
    </source>
</evidence>